<dbReference type="STRING" id="13616.ENSMODP00000040147"/>
<evidence type="ECO:0000256" key="11">
    <source>
        <dbReference type="SAM" id="Phobius"/>
    </source>
</evidence>
<sequence>FRGSCDTGHTQSWSGNLRFWVLVLPLLQTCCVTWEVTCPLWAVEGWSGACSGRPAGGGSAPVGQAQAGGSNWRAERSVGADPPPGVPSEHFTEYFISECYFINGTEQVWLVQRYITNGEETVRFDSNVGVFEAVTESGRPDAEHWNSQKEFLENLRAAVDTACRHNYKISEPFLVRRRVEPEVLVYPSKTAPVGHHNLLVCSVSGFYPGAVAVTWSVNGQEQRAGVVSTGLMRNGDWTFQTLVMLEVTPQRGDVYTCHVEHSSLQKPVLVAWSAQSESAQSKMLSGVGGFVLGLIFFGVGLIVHMRSQKANRGSQPAGLLS</sequence>
<dbReference type="eggNOG" id="ENOG502RYBQ">
    <property type="taxonomic scope" value="Eukaryota"/>
</dbReference>
<name>K7E2Z6_MONDO</name>
<dbReference type="InterPro" id="IPR011162">
    <property type="entry name" value="MHC_I/II-like_Ag-recog"/>
</dbReference>
<dbReference type="InterPro" id="IPR000353">
    <property type="entry name" value="MHC_II_b_N"/>
</dbReference>
<keyword evidence="15" id="KW-1185">Reference proteome</keyword>
<dbReference type="Pfam" id="PF07654">
    <property type="entry name" value="C1-set"/>
    <property type="match status" value="1"/>
</dbReference>
<keyword evidence="12" id="KW-0732">Signal</keyword>
<dbReference type="InterPro" id="IPR007110">
    <property type="entry name" value="Ig-like_dom"/>
</dbReference>
<reference evidence="14" key="2">
    <citation type="submission" date="2025-08" db="UniProtKB">
        <authorList>
            <consortium name="Ensembl"/>
        </authorList>
    </citation>
    <scope>IDENTIFICATION</scope>
</reference>
<dbReference type="FunCoup" id="K7E2Z6">
    <property type="interactions" value="80"/>
</dbReference>
<dbReference type="GeneTree" id="ENSGT00940000155371"/>
<keyword evidence="4 11" id="KW-1133">Transmembrane helix</keyword>
<evidence type="ECO:0000256" key="8">
    <source>
        <dbReference type="ARBA" id="ARBA00023180"/>
    </source>
</evidence>
<dbReference type="InterPro" id="IPR014745">
    <property type="entry name" value="MHC_II_a/b_N"/>
</dbReference>
<evidence type="ECO:0000256" key="9">
    <source>
        <dbReference type="ARBA" id="ARBA00023182"/>
    </source>
</evidence>
<keyword evidence="5" id="KW-1064">Adaptive immunity</keyword>
<evidence type="ECO:0000256" key="7">
    <source>
        <dbReference type="ARBA" id="ARBA00023157"/>
    </source>
</evidence>
<dbReference type="Gene3D" id="2.60.40.10">
    <property type="entry name" value="Immunoglobulins"/>
    <property type="match status" value="1"/>
</dbReference>
<dbReference type="GO" id="GO:0002504">
    <property type="term" value="P:antigen processing and presentation of peptide or polysaccharide antigen via MHC class II"/>
    <property type="evidence" value="ECO:0007669"/>
    <property type="project" value="UniProtKB-KW"/>
</dbReference>
<dbReference type="PANTHER" id="PTHR19944">
    <property type="entry name" value="MHC CLASS II-RELATED"/>
    <property type="match status" value="1"/>
</dbReference>
<evidence type="ECO:0000313" key="14">
    <source>
        <dbReference type="Ensembl" id="ENSMODP00000040147.2"/>
    </source>
</evidence>
<feature type="domain" description="Ig-like" evidence="13">
    <location>
        <begin position="181"/>
        <end position="285"/>
    </location>
</feature>
<keyword evidence="9" id="KW-0491">MHC II</keyword>
<feature type="region of interest" description="Disordered" evidence="10">
    <location>
        <begin position="54"/>
        <end position="83"/>
    </location>
</feature>
<dbReference type="Bgee" id="ENSMODG00000012706">
    <property type="expression patterns" value="Expressed in blood and 20 other cell types or tissues"/>
</dbReference>
<organism evidence="14 15">
    <name type="scientific">Monodelphis domestica</name>
    <name type="common">Gray short-tailed opossum</name>
    <dbReference type="NCBI Taxonomy" id="13616"/>
    <lineage>
        <taxon>Eukaryota</taxon>
        <taxon>Metazoa</taxon>
        <taxon>Chordata</taxon>
        <taxon>Craniata</taxon>
        <taxon>Vertebrata</taxon>
        <taxon>Euteleostomi</taxon>
        <taxon>Mammalia</taxon>
        <taxon>Metatheria</taxon>
        <taxon>Didelphimorphia</taxon>
        <taxon>Didelphidae</taxon>
        <taxon>Monodelphis</taxon>
    </lineage>
</organism>
<evidence type="ECO:0000256" key="4">
    <source>
        <dbReference type="ARBA" id="ARBA00022989"/>
    </source>
</evidence>
<dbReference type="InterPro" id="IPR036179">
    <property type="entry name" value="Ig-like_dom_sf"/>
</dbReference>
<dbReference type="InterPro" id="IPR050160">
    <property type="entry name" value="MHC/Immunoglobulin"/>
</dbReference>
<dbReference type="Proteomes" id="UP000002280">
    <property type="component" value="Chromosome 2"/>
</dbReference>
<feature type="transmembrane region" description="Helical" evidence="11">
    <location>
        <begin position="283"/>
        <end position="303"/>
    </location>
</feature>
<dbReference type="GO" id="GO:0042613">
    <property type="term" value="C:MHC class II protein complex"/>
    <property type="evidence" value="ECO:0007669"/>
    <property type="project" value="UniProtKB-KW"/>
</dbReference>
<dbReference type="Ensembl" id="ENSMODT00000043249.2">
    <property type="protein sequence ID" value="ENSMODP00000040147.2"/>
    <property type="gene ID" value="ENSMODG00000012706.4"/>
</dbReference>
<dbReference type="SUPFAM" id="SSF48726">
    <property type="entry name" value="Immunoglobulin"/>
    <property type="match status" value="1"/>
</dbReference>
<dbReference type="Gene3D" id="3.10.320.10">
    <property type="entry name" value="Class II Histocompatibility Antigen, M Beta Chain, Chain B, domain 1"/>
    <property type="match status" value="1"/>
</dbReference>
<proteinExistence type="predicted"/>
<dbReference type="AlphaFoldDB" id="K7E2Z6"/>
<reference evidence="14" key="3">
    <citation type="submission" date="2025-09" db="UniProtKB">
        <authorList>
            <consortium name="Ensembl"/>
        </authorList>
    </citation>
    <scope>IDENTIFICATION</scope>
</reference>
<dbReference type="Pfam" id="PF00969">
    <property type="entry name" value="MHC_II_beta"/>
    <property type="match status" value="1"/>
</dbReference>
<dbReference type="PROSITE" id="PS50835">
    <property type="entry name" value="IG_LIKE"/>
    <property type="match status" value="1"/>
</dbReference>
<dbReference type="InterPro" id="IPR003006">
    <property type="entry name" value="Ig/MHC_CS"/>
</dbReference>
<dbReference type="InterPro" id="IPR003597">
    <property type="entry name" value="Ig_C1-set"/>
</dbReference>
<dbReference type="InterPro" id="IPR013783">
    <property type="entry name" value="Ig-like_fold"/>
</dbReference>
<dbReference type="FunFam" id="3.10.320.10:FF:000001">
    <property type="entry name" value="HLA class II histocompatibility antigen, DRB1-1 beta chain"/>
    <property type="match status" value="1"/>
</dbReference>
<keyword evidence="7" id="KW-1015">Disulfide bond</keyword>
<evidence type="ECO:0000259" key="13">
    <source>
        <dbReference type="PROSITE" id="PS50835"/>
    </source>
</evidence>
<evidence type="ECO:0000256" key="10">
    <source>
        <dbReference type="SAM" id="MobiDB-lite"/>
    </source>
</evidence>
<dbReference type="SMART" id="SM00407">
    <property type="entry name" value="IGc1"/>
    <property type="match status" value="1"/>
</dbReference>
<evidence type="ECO:0000256" key="12">
    <source>
        <dbReference type="SAM" id="SignalP"/>
    </source>
</evidence>
<dbReference type="SUPFAM" id="SSF54452">
    <property type="entry name" value="MHC antigen-recognition domain"/>
    <property type="match status" value="1"/>
</dbReference>
<keyword evidence="2 11" id="KW-0812">Transmembrane</keyword>
<dbReference type="InParanoid" id="K7E2Z6"/>
<dbReference type="SMART" id="SM00921">
    <property type="entry name" value="MHC_II_beta"/>
    <property type="match status" value="1"/>
</dbReference>
<reference evidence="14 15" key="1">
    <citation type="journal article" date="2007" name="Nature">
        <title>Genome of the marsupial Monodelphis domestica reveals innovation in non-coding sequences.</title>
        <authorList>
            <person name="Mikkelsen T.S."/>
            <person name="Wakefield M.J."/>
            <person name="Aken B."/>
            <person name="Amemiya C.T."/>
            <person name="Chang J.L."/>
            <person name="Duke S."/>
            <person name="Garber M."/>
            <person name="Gentles A.J."/>
            <person name="Goodstadt L."/>
            <person name="Heger A."/>
            <person name="Jurka J."/>
            <person name="Kamal M."/>
            <person name="Mauceli E."/>
            <person name="Searle S.M."/>
            <person name="Sharpe T."/>
            <person name="Baker M.L."/>
            <person name="Batzer M.A."/>
            <person name="Benos P.V."/>
            <person name="Belov K."/>
            <person name="Clamp M."/>
            <person name="Cook A."/>
            <person name="Cuff J."/>
            <person name="Das R."/>
            <person name="Davidow L."/>
            <person name="Deakin J.E."/>
            <person name="Fazzari M.J."/>
            <person name="Glass J.L."/>
            <person name="Grabherr M."/>
            <person name="Greally J.M."/>
            <person name="Gu W."/>
            <person name="Hore T.A."/>
            <person name="Huttley G.A."/>
            <person name="Kleber M."/>
            <person name="Jirtle R.L."/>
            <person name="Koina E."/>
            <person name="Lee J.T."/>
            <person name="Mahony S."/>
            <person name="Marra M.A."/>
            <person name="Miller R.D."/>
            <person name="Nicholls R.D."/>
            <person name="Oda M."/>
            <person name="Papenfuss A.T."/>
            <person name="Parra Z.E."/>
            <person name="Pollock D.D."/>
            <person name="Ray D.A."/>
            <person name="Schein J.E."/>
            <person name="Speed T.P."/>
            <person name="Thompson K."/>
            <person name="VandeBerg J.L."/>
            <person name="Wade C.M."/>
            <person name="Walker J.A."/>
            <person name="Waters P.D."/>
            <person name="Webber C."/>
            <person name="Weidman J.R."/>
            <person name="Xie X."/>
            <person name="Zody M.C."/>
            <person name="Baldwin J."/>
            <person name="Abdouelleil A."/>
            <person name="Abdulkadir J."/>
            <person name="Abebe A."/>
            <person name="Abera B."/>
            <person name="Abreu J."/>
            <person name="Acer S.C."/>
            <person name="Aftuck L."/>
            <person name="Alexander A."/>
            <person name="An P."/>
            <person name="Anderson E."/>
            <person name="Anderson S."/>
            <person name="Arachi H."/>
            <person name="Azer M."/>
            <person name="Bachantsang P."/>
            <person name="Barry A."/>
            <person name="Bayul T."/>
            <person name="Berlin A."/>
            <person name="Bessette D."/>
            <person name="Bloom T."/>
            <person name="Bloom T."/>
            <person name="Boguslavskiy L."/>
            <person name="Bonnet C."/>
            <person name="Boukhgalter B."/>
            <person name="Bourzgui I."/>
            <person name="Brown A."/>
            <person name="Cahill P."/>
            <person name="Channer S."/>
            <person name="Cheshatsang Y."/>
            <person name="Chuda L."/>
            <person name="Citroen M."/>
            <person name="Collymore A."/>
            <person name="Cooke P."/>
            <person name="Costello M."/>
            <person name="D'Aco K."/>
            <person name="Daza R."/>
            <person name="De Haan G."/>
            <person name="DeGray S."/>
            <person name="DeMaso C."/>
            <person name="Dhargay N."/>
            <person name="Dooley K."/>
            <person name="Dooley E."/>
            <person name="Doricent M."/>
            <person name="Dorje P."/>
            <person name="Dorjee K."/>
            <person name="Dupes A."/>
            <person name="Elong R."/>
            <person name="Falk J."/>
            <person name="Farina A."/>
            <person name="Faro S."/>
            <person name="Ferguson D."/>
            <person name="Fisher S."/>
            <person name="Foley C.D."/>
            <person name="Franke A."/>
            <person name="Friedrich D."/>
            <person name="Gadbois L."/>
            <person name="Gearin G."/>
            <person name="Gearin C.R."/>
            <person name="Giannoukos G."/>
            <person name="Goode T."/>
            <person name="Graham J."/>
            <person name="Grandbois E."/>
            <person name="Grewal S."/>
            <person name="Gyaltsen K."/>
            <person name="Hafez N."/>
            <person name="Hagos B."/>
            <person name="Hall J."/>
            <person name="Henson C."/>
            <person name="Hollinger A."/>
            <person name="Honan T."/>
            <person name="Huard M.D."/>
            <person name="Hughes L."/>
            <person name="Hurhula B."/>
            <person name="Husby M.E."/>
            <person name="Kamat A."/>
            <person name="Kanga B."/>
            <person name="Kashin S."/>
            <person name="Khazanovich D."/>
            <person name="Kisner P."/>
            <person name="Lance K."/>
            <person name="Lara M."/>
            <person name="Lee W."/>
            <person name="Lennon N."/>
            <person name="Letendre F."/>
            <person name="LeVine R."/>
            <person name="Lipovsky A."/>
            <person name="Liu X."/>
            <person name="Liu J."/>
            <person name="Liu S."/>
            <person name="Lokyitsang T."/>
            <person name="Lokyitsang Y."/>
            <person name="Lubonja R."/>
            <person name="Lui A."/>
            <person name="MacDonald P."/>
            <person name="Magnisalis V."/>
            <person name="Maru K."/>
            <person name="Matthews C."/>
            <person name="McCusker W."/>
            <person name="McDonough S."/>
            <person name="Mehta T."/>
            <person name="Meldrim J."/>
            <person name="Meneus L."/>
            <person name="Mihai O."/>
            <person name="Mihalev A."/>
            <person name="Mihova T."/>
            <person name="Mittelman R."/>
            <person name="Mlenga V."/>
            <person name="Montmayeur A."/>
            <person name="Mulrain L."/>
            <person name="Navidi A."/>
            <person name="Naylor J."/>
            <person name="Negash T."/>
            <person name="Nguyen T."/>
            <person name="Nguyen N."/>
            <person name="Nicol R."/>
            <person name="Norbu C."/>
            <person name="Norbu N."/>
            <person name="Novod N."/>
            <person name="O'Neill B."/>
            <person name="Osman S."/>
            <person name="Markiewicz E."/>
            <person name="Oyono O.L."/>
            <person name="Patti C."/>
            <person name="Phunkhang P."/>
            <person name="Pierre F."/>
            <person name="Priest M."/>
            <person name="Raghuraman S."/>
            <person name="Rege F."/>
            <person name="Reyes R."/>
            <person name="Rise C."/>
            <person name="Rogov P."/>
            <person name="Ross K."/>
            <person name="Ryan E."/>
            <person name="Settipalli S."/>
            <person name="Shea T."/>
            <person name="Sherpa N."/>
            <person name="Shi L."/>
            <person name="Shih D."/>
            <person name="Sparrow T."/>
            <person name="Spaulding J."/>
            <person name="Stalker J."/>
            <person name="Stange-Thomann N."/>
            <person name="Stavropoulos S."/>
            <person name="Stone C."/>
            <person name="Strader C."/>
            <person name="Tesfaye S."/>
            <person name="Thomson T."/>
            <person name="Thoulutsang Y."/>
            <person name="Thoulutsang D."/>
            <person name="Topham K."/>
            <person name="Topping I."/>
            <person name="Tsamla T."/>
            <person name="Vassiliev H."/>
            <person name="Vo A."/>
            <person name="Wangchuk T."/>
            <person name="Wangdi T."/>
            <person name="Weiand M."/>
            <person name="Wilkinson J."/>
            <person name="Wilson A."/>
            <person name="Yadav S."/>
            <person name="Young G."/>
            <person name="Yu Q."/>
            <person name="Zembek L."/>
            <person name="Zhong D."/>
            <person name="Zimmer A."/>
            <person name="Zwirko Z."/>
            <person name="Jaffe D.B."/>
            <person name="Alvarez P."/>
            <person name="Brockman W."/>
            <person name="Butler J."/>
            <person name="Chin C."/>
            <person name="Gnerre S."/>
            <person name="MacCallum I."/>
            <person name="Graves J.A."/>
            <person name="Ponting C.P."/>
            <person name="Breen M."/>
            <person name="Samollow P.B."/>
            <person name="Lander E.S."/>
            <person name="Lindblad-Toh K."/>
        </authorList>
    </citation>
    <scope>NUCLEOTIDE SEQUENCE [LARGE SCALE GENOMIC DNA]</scope>
</reference>
<accession>K7E2Z6</accession>
<evidence type="ECO:0000256" key="5">
    <source>
        <dbReference type="ARBA" id="ARBA00023130"/>
    </source>
</evidence>
<dbReference type="PANTHER" id="PTHR19944:SF99">
    <property type="entry name" value="HLA CLASS II HISTOCOMPATIBILITY ANTIGEN, DRB1 BETA CHAIN"/>
    <property type="match status" value="1"/>
</dbReference>
<dbReference type="GO" id="GO:0002250">
    <property type="term" value="P:adaptive immune response"/>
    <property type="evidence" value="ECO:0007669"/>
    <property type="project" value="UniProtKB-KW"/>
</dbReference>
<dbReference type="FunFam" id="2.60.40.10:FF:000116">
    <property type="entry name" value="HLA class II histocompatibility antigen, DRB1-1 beta chain"/>
    <property type="match status" value="1"/>
</dbReference>
<evidence type="ECO:0000256" key="1">
    <source>
        <dbReference type="ARBA" id="ARBA00004479"/>
    </source>
</evidence>
<protein>
    <recommendedName>
        <fullName evidence="13">Ig-like domain-containing protein</fullName>
    </recommendedName>
</protein>
<evidence type="ECO:0000313" key="15">
    <source>
        <dbReference type="Proteomes" id="UP000002280"/>
    </source>
</evidence>
<keyword evidence="3" id="KW-0391">Immunity</keyword>
<evidence type="ECO:0000256" key="6">
    <source>
        <dbReference type="ARBA" id="ARBA00023136"/>
    </source>
</evidence>
<keyword evidence="6 11" id="KW-0472">Membrane</keyword>
<evidence type="ECO:0000256" key="2">
    <source>
        <dbReference type="ARBA" id="ARBA00022692"/>
    </source>
</evidence>
<evidence type="ECO:0000256" key="3">
    <source>
        <dbReference type="ARBA" id="ARBA00022859"/>
    </source>
</evidence>
<dbReference type="ExpressionAtlas" id="K7E2Z6">
    <property type="expression patterns" value="baseline"/>
</dbReference>
<keyword evidence="8" id="KW-0325">Glycoprotein</keyword>
<comment type="subcellular location">
    <subcellularLocation>
        <location evidence="1">Membrane</location>
        <topology evidence="1">Single-pass type I membrane protein</topology>
    </subcellularLocation>
</comment>
<dbReference type="PROSITE" id="PS00290">
    <property type="entry name" value="IG_MHC"/>
    <property type="match status" value="1"/>
</dbReference>
<feature type="chain" id="PRO_5023927595" description="Ig-like domain-containing protein" evidence="12">
    <location>
        <begin position="34"/>
        <end position="321"/>
    </location>
</feature>
<feature type="signal peptide" evidence="12">
    <location>
        <begin position="1"/>
        <end position="33"/>
    </location>
</feature>